<feature type="signal peptide" evidence="1">
    <location>
        <begin position="1"/>
        <end position="23"/>
    </location>
</feature>
<keyword evidence="1" id="KW-0732">Signal</keyword>
<dbReference type="EMBL" id="CP002028">
    <property type="protein sequence ID" value="ADG82752.1"/>
    <property type="molecule type" value="Genomic_DNA"/>
</dbReference>
<protein>
    <submittedName>
        <fullName evidence="2">Uncharacterized protein</fullName>
    </submittedName>
</protein>
<dbReference type="Proteomes" id="UP000002377">
    <property type="component" value="Chromosome"/>
</dbReference>
<dbReference type="OrthoDB" id="2607508at2"/>
<organism evidence="2 3">
    <name type="scientific">Thermincola potens (strain JR)</name>
    <dbReference type="NCBI Taxonomy" id="635013"/>
    <lineage>
        <taxon>Bacteria</taxon>
        <taxon>Bacillati</taxon>
        <taxon>Bacillota</taxon>
        <taxon>Clostridia</taxon>
        <taxon>Eubacteriales</taxon>
        <taxon>Thermincolaceae</taxon>
        <taxon>Thermincola</taxon>
    </lineage>
</organism>
<reference evidence="2 3" key="1">
    <citation type="submission" date="2010-05" db="EMBL/GenBank/DDBJ databases">
        <title>Complete sequence of Thermincola sp. JR.</title>
        <authorList>
            <consortium name="US DOE Joint Genome Institute"/>
            <person name="Lucas S."/>
            <person name="Copeland A."/>
            <person name="Lapidus A."/>
            <person name="Cheng J.-F."/>
            <person name="Bruce D."/>
            <person name="Goodwin L."/>
            <person name="Pitluck S."/>
            <person name="Chertkov O."/>
            <person name="Detter J.C."/>
            <person name="Han C."/>
            <person name="Tapia R."/>
            <person name="Land M."/>
            <person name="Hauser L."/>
            <person name="Kyrpides N."/>
            <person name="Mikhailova N."/>
            <person name="Hazen T.C."/>
            <person name="Woyke T."/>
        </authorList>
    </citation>
    <scope>NUCLEOTIDE SEQUENCE [LARGE SCALE GENOMIC DNA]</scope>
    <source>
        <strain evidence="2 3">JR</strain>
    </source>
</reference>
<dbReference type="RefSeq" id="WP_013120762.1">
    <property type="nucleotide sequence ID" value="NC_014152.1"/>
</dbReference>
<evidence type="ECO:0000313" key="2">
    <source>
        <dbReference type="EMBL" id="ADG82752.1"/>
    </source>
</evidence>
<dbReference type="HOGENOM" id="CLU_1208183_0_0_9"/>
<evidence type="ECO:0000256" key="1">
    <source>
        <dbReference type="SAM" id="SignalP"/>
    </source>
</evidence>
<dbReference type="eggNOG" id="ENOG5031PQA">
    <property type="taxonomic scope" value="Bacteria"/>
</dbReference>
<dbReference type="KEGG" id="tjr:TherJR_1903"/>
<dbReference type="AlphaFoldDB" id="D5X832"/>
<sequence length="226" mass="25527" precursor="true">MKKKLFFSVAIIAILAVTIFLNNSSTKVVQARLNNDINQMMDEVADNSADPKIAMSSNPYDYIKNNEGFNNLVAYGFDGLPELRNKIRNSPNNGLEEYLLAIAIEKITKLNLKGENYGWTNAKEFSKAFDNHLKSIPNQVTNIVKSSDPDDVKIKNLIRLGTPAIPYIMDQIEAGNENLVPALAELLKNNSKVEFSKDKIKDFKQWCKDNKEKFQVLRDLVQSANQ</sequence>
<keyword evidence="3" id="KW-1185">Reference proteome</keyword>
<feature type="chain" id="PRO_5038673798" evidence="1">
    <location>
        <begin position="24"/>
        <end position="226"/>
    </location>
</feature>
<name>D5X832_THEPJ</name>
<proteinExistence type="predicted"/>
<evidence type="ECO:0000313" key="3">
    <source>
        <dbReference type="Proteomes" id="UP000002377"/>
    </source>
</evidence>
<accession>D5X832</accession>
<gene>
    <name evidence="2" type="ordered locus">TherJR_1903</name>
</gene>